<keyword evidence="1" id="KW-1133">Transmembrane helix</keyword>
<name>A0A1B4XF72_9GAMM</name>
<keyword evidence="3" id="KW-1185">Reference proteome</keyword>
<dbReference type="InParanoid" id="A0A1B4XF72"/>
<keyword evidence="1" id="KW-0812">Transmembrane</keyword>
<gene>
    <name evidence="2" type="ORF">SCL_1145</name>
</gene>
<dbReference type="Proteomes" id="UP000243180">
    <property type="component" value="Chromosome"/>
</dbReference>
<proteinExistence type="predicted"/>
<dbReference type="KEGG" id="slim:SCL_1145"/>
<feature type="transmembrane region" description="Helical" evidence="1">
    <location>
        <begin position="6"/>
        <end position="25"/>
    </location>
</feature>
<organism evidence="2 3">
    <name type="scientific">Sulfuricaulis limicola</name>
    <dbReference type="NCBI Taxonomy" id="1620215"/>
    <lineage>
        <taxon>Bacteria</taxon>
        <taxon>Pseudomonadati</taxon>
        <taxon>Pseudomonadota</taxon>
        <taxon>Gammaproteobacteria</taxon>
        <taxon>Acidiferrobacterales</taxon>
        <taxon>Acidiferrobacteraceae</taxon>
        <taxon>Sulfuricaulis</taxon>
    </lineage>
</organism>
<accession>A0A1B4XF72</accession>
<keyword evidence="1" id="KW-0472">Membrane</keyword>
<evidence type="ECO:0000256" key="1">
    <source>
        <dbReference type="SAM" id="Phobius"/>
    </source>
</evidence>
<protein>
    <submittedName>
        <fullName evidence="2">Uncharacterized protein</fullName>
    </submittedName>
</protein>
<evidence type="ECO:0000313" key="2">
    <source>
        <dbReference type="EMBL" id="BAV33458.1"/>
    </source>
</evidence>
<evidence type="ECO:0000313" key="3">
    <source>
        <dbReference type="Proteomes" id="UP000243180"/>
    </source>
</evidence>
<feature type="transmembrane region" description="Helical" evidence="1">
    <location>
        <begin position="37"/>
        <end position="54"/>
    </location>
</feature>
<sequence length="81" mass="9509">MFVAFVSWMMFAFAFLYSIIVTVAWWKGELAAGPWEWLWIGLLPVWVFVYFRYYSIFRPGCRACLPPEDKPTGQRLGPRAP</sequence>
<dbReference type="AlphaFoldDB" id="A0A1B4XF72"/>
<dbReference type="EMBL" id="AP014879">
    <property type="protein sequence ID" value="BAV33458.1"/>
    <property type="molecule type" value="Genomic_DNA"/>
</dbReference>
<reference evidence="2 3" key="1">
    <citation type="submission" date="2015-05" db="EMBL/GenBank/DDBJ databases">
        <title>Complete genome sequence of a sulfur-oxidizing gammaproteobacterium strain HA5.</title>
        <authorList>
            <person name="Miura A."/>
            <person name="Kojima H."/>
            <person name="Fukui M."/>
        </authorList>
    </citation>
    <scope>NUCLEOTIDE SEQUENCE [LARGE SCALE GENOMIC DNA]</scope>
    <source>
        <strain evidence="2 3">HA5</strain>
    </source>
</reference>